<reference evidence="3 4" key="2">
    <citation type="submission" date="2016-05" db="EMBL/GenBank/DDBJ databases">
        <title>Lineage-specific infection strategies underlie the spectrum of fungal disease in amphibians.</title>
        <authorList>
            <person name="Cuomo C.A."/>
            <person name="Farrer R.A."/>
            <person name="James T."/>
            <person name="Longcore J."/>
            <person name="Birren B."/>
        </authorList>
    </citation>
    <scope>NUCLEOTIDE SEQUENCE [LARGE SCALE GENOMIC DNA]</scope>
    <source>
        <strain evidence="3 4">JEL423</strain>
    </source>
</reference>
<feature type="compositionally biased region" description="Low complexity" evidence="1">
    <location>
        <begin position="179"/>
        <end position="193"/>
    </location>
</feature>
<dbReference type="OrthoDB" id="2134839at2759"/>
<dbReference type="Pfam" id="PF15377">
    <property type="entry name" value="DUF4604"/>
    <property type="match status" value="1"/>
</dbReference>
<feature type="domain" description="DUF4604" evidence="2">
    <location>
        <begin position="20"/>
        <end position="193"/>
    </location>
</feature>
<feature type="compositionally biased region" description="Basic and acidic residues" evidence="1">
    <location>
        <begin position="60"/>
        <end position="80"/>
    </location>
</feature>
<organism evidence="3 4">
    <name type="scientific">Batrachochytrium dendrobatidis (strain JEL423)</name>
    <dbReference type="NCBI Taxonomy" id="403673"/>
    <lineage>
        <taxon>Eukaryota</taxon>
        <taxon>Fungi</taxon>
        <taxon>Fungi incertae sedis</taxon>
        <taxon>Chytridiomycota</taxon>
        <taxon>Chytridiomycota incertae sedis</taxon>
        <taxon>Chytridiomycetes</taxon>
        <taxon>Rhizophydiales</taxon>
        <taxon>Rhizophydiales incertae sedis</taxon>
        <taxon>Batrachochytrium</taxon>
    </lineage>
</organism>
<accession>A0A177WIP8</accession>
<gene>
    <name evidence="3" type="ORF">BDEG_23487</name>
</gene>
<dbReference type="EMBL" id="DS022303">
    <property type="protein sequence ID" value="OAJ39657.1"/>
    <property type="molecule type" value="Genomic_DNA"/>
</dbReference>
<dbReference type="AlphaFoldDB" id="A0A177WIP8"/>
<evidence type="ECO:0000313" key="3">
    <source>
        <dbReference type="EMBL" id="OAJ39656.1"/>
    </source>
</evidence>
<protein>
    <recommendedName>
        <fullName evidence="2">DUF4604 domain-containing protein</fullName>
    </recommendedName>
</protein>
<evidence type="ECO:0000313" key="4">
    <source>
        <dbReference type="Proteomes" id="UP000077115"/>
    </source>
</evidence>
<dbReference type="InterPro" id="IPR027911">
    <property type="entry name" value="DUF4604"/>
</dbReference>
<dbReference type="PANTHER" id="PTHR31195">
    <property type="entry name" value="GEO02494P1"/>
    <property type="match status" value="1"/>
</dbReference>
<dbReference type="EMBL" id="DS022303">
    <property type="protein sequence ID" value="OAJ39656.1"/>
    <property type="molecule type" value="Genomic_DNA"/>
</dbReference>
<sequence>MASNGTSKTDGKPSSYKFRRNLEFEAQGTPNFLKILQNGGVAQKTDYGTGTSAEVAQRAMEAEEKQWLKEEAESSTDSKKAAHILGKRNEDEQPQIVVGKGVTALEVDQFFGADQSRVMQNTTDDMHEDEGKVRYRKPKRSQLVNGSTHPNSTLAVLGNKQKKQTLKGLVSSKDRVSKSKSQSKSLLSFDDTE</sequence>
<evidence type="ECO:0000259" key="2">
    <source>
        <dbReference type="Pfam" id="PF15377"/>
    </source>
</evidence>
<dbReference type="Proteomes" id="UP000077115">
    <property type="component" value="Unassembled WGS sequence"/>
</dbReference>
<feature type="compositionally biased region" description="Polar residues" evidence="1">
    <location>
        <begin position="142"/>
        <end position="154"/>
    </location>
</feature>
<feature type="region of interest" description="Disordered" evidence="1">
    <location>
        <begin position="121"/>
        <end position="193"/>
    </location>
</feature>
<proteinExistence type="predicted"/>
<evidence type="ECO:0000256" key="1">
    <source>
        <dbReference type="SAM" id="MobiDB-lite"/>
    </source>
</evidence>
<reference evidence="3 4" key="1">
    <citation type="submission" date="2006-10" db="EMBL/GenBank/DDBJ databases">
        <title>The Genome Sequence of Batrachochytrium dendrobatidis JEL423.</title>
        <authorList>
            <consortium name="The Broad Institute Genome Sequencing Platform"/>
            <person name="Birren B."/>
            <person name="Lander E."/>
            <person name="Galagan J."/>
            <person name="Cuomo C."/>
            <person name="Devon K."/>
            <person name="Jaffe D."/>
            <person name="Butler J."/>
            <person name="Alvarez P."/>
            <person name="Gnerre S."/>
            <person name="Grabherr M."/>
            <person name="Kleber M."/>
            <person name="Mauceli E."/>
            <person name="Brockman W."/>
            <person name="Young S."/>
            <person name="LaButti K."/>
            <person name="Sykes S."/>
            <person name="DeCaprio D."/>
            <person name="Crawford M."/>
            <person name="Koehrsen M."/>
            <person name="Engels R."/>
            <person name="Montgomery P."/>
            <person name="Pearson M."/>
            <person name="Howarth C."/>
            <person name="Larson L."/>
            <person name="White J."/>
            <person name="O'Leary S."/>
            <person name="Kodira C."/>
            <person name="Zeng Q."/>
            <person name="Yandava C."/>
            <person name="Alvarado L."/>
            <person name="Longcore J."/>
            <person name="James T."/>
        </authorList>
    </citation>
    <scope>NUCLEOTIDE SEQUENCE [LARGE SCALE GENOMIC DNA]</scope>
    <source>
        <strain evidence="3 4">JEL423</strain>
    </source>
</reference>
<dbReference type="InterPro" id="IPR040219">
    <property type="entry name" value="KIAA1143-like"/>
</dbReference>
<feature type="region of interest" description="Disordered" evidence="1">
    <location>
        <begin position="60"/>
        <end position="92"/>
    </location>
</feature>
<dbReference type="PANTHER" id="PTHR31195:SF2">
    <property type="entry name" value="GEO02494P1"/>
    <property type="match status" value="1"/>
</dbReference>
<dbReference type="VEuPathDB" id="FungiDB:BDEG_23487"/>
<name>A0A177WIP8_BATDL</name>